<feature type="domain" description="Integrase zinc-binding" evidence="1">
    <location>
        <begin position="118"/>
        <end position="167"/>
    </location>
</feature>
<accession>A0A8J2JFL8</accession>
<reference evidence="2" key="1">
    <citation type="submission" date="2021-06" db="EMBL/GenBank/DDBJ databases">
        <authorList>
            <person name="Hodson N. C."/>
            <person name="Mongue J. A."/>
            <person name="Jaron S. K."/>
        </authorList>
    </citation>
    <scope>NUCLEOTIDE SEQUENCE</scope>
</reference>
<dbReference type="Proteomes" id="UP000708208">
    <property type="component" value="Unassembled WGS sequence"/>
</dbReference>
<dbReference type="Pfam" id="PF17921">
    <property type="entry name" value="Integrase_H2C2"/>
    <property type="match status" value="1"/>
</dbReference>
<dbReference type="AlphaFoldDB" id="A0A8J2JFL8"/>
<dbReference type="PANTHER" id="PTHR47331:SF1">
    <property type="entry name" value="GAG-LIKE PROTEIN"/>
    <property type="match status" value="1"/>
</dbReference>
<dbReference type="PANTHER" id="PTHR47331">
    <property type="entry name" value="PHD-TYPE DOMAIN-CONTAINING PROTEIN"/>
    <property type="match status" value="1"/>
</dbReference>
<dbReference type="EMBL" id="CAJVCH010062154">
    <property type="protein sequence ID" value="CAG7719526.1"/>
    <property type="molecule type" value="Genomic_DNA"/>
</dbReference>
<evidence type="ECO:0000313" key="2">
    <source>
        <dbReference type="EMBL" id="CAG7719526.1"/>
    </source>
</evidence>
<protein>
    <recommendedName>
        <fullName evidence="1">Integrase zinc-binding domain-containing protein</fullName>
    </recommendedName>
</protein>
<gene>
    <name evidence="2" type="ORF">AFUS01_LOCUS8849</name>
</gene>
<evidence type="ECO:0000259" key="1">
    <source>
        <dbReference type="Pfam" id="PF17921"/>
    </source>
</evidence>
<sequence length="283" mass="32115">MLTATVGWSSLATYFQDTTSYKTIVRRIAWYLRFWSWLREKKPVNHGITVSELVYAENLVLKVVQAESFINKPENLPRGEAVVIDKGLYCVKTRLTKGNDHTQSKLSSTLLPPKHPIVNYIIAEEHQGNCHAGVQVLMSILRERFWLIRARKTIRAVVAKCTRCHRFDVKKLEAIPAPLPLDRIRMASIFEVTGVDLAGPLFLKGGQKAWIVLFTCAVYRALHLEMVTSLSTEAFLLSLRRFVARRGRPGTIYSDNGTNFVGAENVFSRLDWEKIELRGSDGP</sequence>
<proteinExistence type="predicted"/>
<name>A0A8J2JFL8_9HEXA</name>
<organism evidence="2 3">
    <name type="scientific">Allacma fusca</name>
    <dbReference type="NCBI Taxonomy" id="39272"/>
    <lineage>
        <taxon>Eukaryota</taxon>
        <taxon>Metazoa</taxon>
        <taxon>Ecdysozoa</taxon>
        <taxon>Arthropoda</taxon>
        <taxon>Hexapoda</taxon>
        <taxon>Collembola</taxon>
        <taxon>Symphypleona</taxon>
        <taxon>Sminthuridae</taxon>
        <taxon>Allacma</taxon>
    </lineage>
</organism>
<dbReference type="InterPro" id="IPR041588">
    <property type="entry name" value="Integrase_H2C2"/>
</dbReference>
<evidence type="ECO:0000313" key="3">
    <source>
        <dbReference type="Proteomes" id="UP000708208"/>
    </source>
</evidence>
<keyword evidence="3" id="KW-1185">Reference proteome</keyword>
<dbReference type="OrthoDB" id="5967017at2759"/>
<comment type="caution">
    <text evidence="2">The sequence shown here is derived from an EMBL/GenBank/DDBJ whole genome shotgun (WGS) entry which is preliminary data.</text>
</comment>